<evidence type="ECO:0000256" key="3">
    <source>
        <dbReference type="PROSITE-ProRule" id="PRU00175"/>
    </source>
</evidence>
<dbReference type="Proteomes" id="UP000025227">
    <property type="component" value="Unplaced"/>
</dbReference>
<keyword evidence="1 3" id="KW-0479">Metal-binding</keyword>
<organism evidence="6 7">
    <name type="scientific">Haemonchus contortus</name>
    <name type="common">Barber pole worm</name>
    <dbReference type="NCBI Taxonomy" id="6289"/>
    <lineage>
        <taxon>Eukaryota</taxon>
        <taxon>Metazoa</taxon>
        <taxon>Ecdysozoa</taxon>
        <taxon>Nematoda</taxon>
        <taxon>Chromadorea</taxon>
        <taxon>Rhabditida</taxon>
        <taxon>Rhabditina</taxon>
        <taxon>Rhabditomorpha</taxon>
        <taxon>Strongyloidea</taxon>
        <taxon>Trichostrongylidae</taxon>
        <taxon>Haemonchus</taxon>
    </lineage>
</organism>
<sequence>MQTTTAPRVPPVQTGSAMLRNLVRSLRSRARSADSKTPTKTVRDTDEPPILDTIQRMVDKCMAEQNDEQEPSCSDDTCCVCMSRVATVHAYPCGHKISCRLCATMMLKTSAKAQEKHFRCIMCRSNVYRLRYVRQDPVVILCKPEAPFMLHYAQQRERGYCRSANSSPSPNSSLTT</sequence>
<dbReference type="InterPro" id="IPR013083">
    <property type="entry name" value="Znf_RING/FYVE/PHD"/>
</dbReference>
<dbReference type="WBParaSite" id="HCON_00071560-00001">
    <property type="protein sequence ID" value="HCON_00071560-00001"/>
    <property type="gene ID" value="HCON_00071560"/>
</dbReference>
<feature type="domain" description="RING-type" evidence="5">
    <location>
        <begin position="78"/>
        <end position="124"/>
    </location>
</feature>
<evidence type="ECO:0000259" key="5">
    <source>
        <dbReference type="PROSITE" id="PS50089"/>
    </source>
</evidence>
<evidence type="ECO:0000313" key="6">
    <source>
        <dbReference type="Proteomes" id="UP000025227"/>
    </source>
</evidence>
<keyword evidence="1 3" id="KW-0863">Zinc-finger</keyword>
<reference evidence="7" key="1">
    <citation type="submission" date="2020-12" db="UniProtKB">
        <authorList>
            <consortium name="WormBaseParasite"/>
        </authorList>
    </citation>
    <scope>IDENTIFICATION</scope>
    <source>
        <strain evidence="7">MHco3</strain>
    </source>
</reference>
<evidence type="ECO:0000256" key="1">
    <source>
        <dbReference type="ARBA" id="ARBA00022771"/>
    </source>
</evidence>
<dbReference type="AlphaFoldDB" id="A0A7I4YA21"/>
<keyword evidence="2" id="KW-0862">Zinc</keyword>
<evidence type="ECO:0000256" key="2">
    <source>
        <dbReference type="ARBA" id="ARBA00022833"/>
    </source>
</evidence>
<feature type="region of interest" description="Disordered" evidence="4">
    <location>
        <begin position="1"/>
        <end position="46"/>
    </location>
</feature>
<protein>
    <submittedName>
        <fullName evidence="7">RING-type domain-containing protein</fullName>
    </submittedName>
</protein>
<evidence type="ECO:0000313" key="7">
    <source>
        <dbReference type="WBParaSite" id="HCON_00071560-00001"/>
    </source>
</evidence>
<dbReference type="InterPro" id="IPR001841">
    <property type="entry name" value="Znf_RING"/>
</dbReference>
<keyword evidence="6" id="KW-1185">Reference proteome</keyword>
<dbReference type="Pfam" id="PF13920">
    <property type="entry name" value="zf-C3HC4_3"/>
    <property type="match status" value="1"/>
</dbReference>
<dbReference type="Gene3D" id="3.30.40.10">
    <property type="entry name" value="Zinc/RING finger domain, C3HC4 (zinc finger)"/>
    <property type="match status" value="1"/>
</dbReference>
<dbReference type="OMA" id="QNDEQEP"/>
<dbReference type="OrthoDB" id="6381204at2759"/>
<evidence type="ECO:0000256" key="4">
    <source>
        <dbReference type="SAM" id="MobiDB-lite"/>
    </source>
</evidence>
<name>A0A7I4YA21_HAECO</name>
<proteinExistence type="predicted"/>
<dbReference type="PROSITE" id="PS50089">
    <property type="entry name" value="ZF_RING_2"/>
    <property type="match status" value="1"/>
</dbReference>
<dbReference type="SUPFAM" id="SSF57850">
    <property type="entry name" value="RING/U-box"/>
    <property type="match status" value="1"/>
</dbReference>
<dbReference type="GO" id="GO:0008270">
    <property type="term" value="F:zinc ion binding"/>
    <property type="evidence" value="ECO:0007669"/>
    <property type="project" value="UniProtKB-KW"/>
</dbReference>
<accession>A0A7I4YA21</accession>